<evidence type="ECO:0000313" key="2">
    <source>
        <dbReference type="EMBL" id="ODM19170.1"/>
    </source>
</evidence>
<proteinExistence type="predicted"/>
<organism evidence="2 3">
    <name type="scientific">Aspergillus cristatus</name>
    <name type="common">Chinese Fuzhuan brick tea-fermentation fungus</name>
    <name type="synonym">Eurotium cristatum</name>
    <dbReference type="NCBI Taxonomy" id="573508"/>
    <lineage>
        <taxon>Eukaryota</taxon>
        <taxon>Fungi</taxon>
        <taxon>Dikarya</taxon>
        <taxon>Ascomycota</taxon>
        <taxon>Pezizomycotina</taxon>
        <taxon>Eurotiomycetes</taxon>
        <taxon>Eurotiomycetidae</taxon>
        <taxon>Eurotiales</taxon>
        <taxon>Aspergillaceae</taxon>
        <taxon>Aspergillus</taxon>
        <taxon>Aspergillus subgen. Aspergillus</taxon>
    </lineage>
</organism>
<dbReference type="OrthoDB" id="4504027at2759"/>
<feature type="compositionally biased region" description="Low complexity" evidence="1">
    <location>
        <begin position="39"/>
        <end position="62"/>
    </location>
</feature>
<accession>A0A1E3BDX0</accession>
<protein>
    <submittedName>
        <fullName evidence="2">Uncharacterized protein</fullName>
    </submittedName>
</protein>
<comment type="caution">
    <text evidence="2">The sequence shown here is derived from an EMBL/GenBank/DDBJ whole genome shotgun (WGS) entry which is preliminary data.</text>
</comment>
<dbReference type="AlphaFoldDB" id="A0A1E3BDX0"/>
<keyword evidence="3" id="KW-1185">Reference proteome</keyword>
<reference evidence="2 3" key="1">
    <citation type="journal article" date="2016" name="BMC Genomics">
        <title>Comparative genomic and transcriptomic analyses of the Fuzhuan brick tea-fermentation fungus Aspergillus cristatus.</title>
        <authorList>
            <person name="Ge Y."/>
            <person name="Wang Y."/>
            <person name="Liu Y."/>
            <person name="Tan Y."/>
            <person name="Ren X."/>
            <person name="Zhang X."/>
            <person name="Hyde K.D."/>
            <person name="Liu Y."/>
            <person name="Liu Z."/>
        </authorList>
    </citation>
    <scope>NUCLEOTIDE SEQUENCE [LARGE SCALE GENOMIC DNA]</scope>
    <source>
        <strain evidence="2 3">GZAAS20.1005</strain>
    </source>
</reference>
<dbReference type="EMBL" id="JXNT01000005">
    <property type="protein sequence ID" value="ODM19170.1"/>
    <property type="molecule type" value="Genomic_DNA"/>
</dbReference>
<sequence>MCHVQRVINTCGHRNDHVSLSCRFAKAGHNLASPISDPTSNLSHTMTTTSTSTSTSMGTSAAATTTTTVTTITTTNTTNPTAAGSNDNSNGSVVNSAGACPAIQHRGFHAYTEPYCIYASIRILDSPAGFMCMVEGCGRAD</sequence>
<evidence type="ECO:0000313" key="3">
    <source>
        <dbReference type="Proteomes" id="UP000094569"/>
    </source>
</evidence>
<dbReference type="VEuPathDB" id="FungiDB:SI65_05787"/>
<evidence type="ECO:0000256" key="1">
    <source>
        <dbReference type="SAM" id="MobiDB-lite"/>
    </source>
</evidence>
<gene>
    <name evidence="2" type="ORF">SI65_05787</name>
</gene>
<dbReference type="Proteomes" id="UP000094569">
    <property type="component" value="Unassembled WGS sequence"/>
</dbReference>
<feature type="region of interest" description="Disordered" evidence="1">
    <location>
        <begin position="33"/>
        <end position="62"/>
    </location>
</feature>
<name>A0A1E3BDX0_ASPCR</name>